<dbReference type="Gene3D" id="3.30.200.20">
    <property type="entry name" value="Phosphorylase Kinase, domain 1"/>
    <property type="match status" value="1"/>
</dbReference>
<dbReference type="SUPFAM" id="SSF56112">
    <property type="entry name" value="Protein kinase-like (PK-like)"/>
    <property type="match status" value="1"/>
</dbReference>
<comment type="caution">
    <text evidence="7">The sequence shown here is derived from an EMBL/GenBank/DDBJ whole genome shotgun (WGS) entry which is preliminary data.</text>
</comment>
<evidence type="ECO:0000256" key="2">
    <source>
        <dbReference type="ARBA" id="ARBA00022741"/>
    </source>
</evidence>
<keyword evidence="3 7" id="KW-0418">Kinase</keyword>
<name>A0ABV0CU82_9SPHN</name>
<dbReference type="PROSITE" id="PS50011">
    <property type="entry name" value="PROTEIN_KINASE_DOM"/>
    <property type="match status" value="1"/>
</dbReference>
<dbReference type="EMBL" id="JBDLBR010000001">
    <property type="protein sequence ID" value="MEN7535681.1"/>
    <property type="molecule type" value="Genomic_DNA"/>
</dbReference>
<keyword evidence="5" id="KW-1133">Transmembrane helix</keyword>
<keyword evidence="1" id="KW-0808">Transferase</keyword>
<evidence type="ECO:0000256" key="4">
    <source>
        <dbReference type="ARBA" id="ARBA00022840"/>
    </source>
</evidence>
<reference evidence="7 8" key="1">
    <citation type="submission" date="2024-05" db="EMBL/GenBank/DDBJ databases">
        <authorList>
            <person name="Park S."/>
        </authorList>
    </citation>
    <scope>NUCLEOTIDE SEQUENCE [LARGE SCALE GENOMIC DNA]</scope>
    <source>
        <strain evidence="7 8">DGU5</strain>
    </source>
</reference>
<dbReference type="Gene3D" id="1.25.40.10">
    <property type="entry name" value="Tetratricopeptide repeat domain"/>
    <property type="match status" value="1"/>
</dbReference>
<dbReference type="PANTHER" id="PTHR43289:SF34">
    <property type="entry name" value="SERINE_THREONINE-PROTEIN KINASE YBDM-RELATED"/>
    <property type="match status" value="1"/>
</dbReference>
<keyword evidence="4" id="KW-0067">ATP-binding</keyword>
<keyword evidence="5" id="KW-0812">Transmembrane</keyword>
<dbReference type="PANTHER" id="PTHR43289">
    <property type="entry name" value="MITOGEN-ACTIVATED PROTEIN KINASE KINASE KINASE 20-RELATED"/>
    <property type="match status" value="1"/>
</dbReference>
<dbReference type="InterPro" id="IPR011990">
    <property type="entry name" value="TPR-like_helical_dom_sf"/>
</dbReference>
<evidence type="ECO:0000313" key="8">
    <source>
        <dbReference type="Proteomes" id="UP001484535"/>
    </source>
</evidence>
<gene>
    <name evidence="7" type="ORF">ABDJ38_00655</name>
</gene>
<evidence type="ECO:0000256" key="1">
    <source>
        <dbReference type="ARBA" id="ARBA00022679"/>
    </source>
</evidence>
<evidence type="ECO:0000256" key="5">
    <source>
        <dbReference type="SAM" id="Phobius"/>
    </source>
</evidence>
<dbReference type="Proteomes" id="UP001484535">
    <property type="component" value="Unassembled WGS sequence"/>
</dbReference>
<dbReference type="InterPro" id="IPR008266">
    <property type="entry name" value="Tyr_kinase_AS"/>
</dbReference>
<keyword evidence="2" id="KW-0547">Nucleotide-binding</keyword>
<organism evidence="7 8">
    <name type="scientific">Aurantiacibacter flavus</name>
    <dbReference type="NCBI Taxonomy" id="3145232"/>
    <lineage>
        <taxon>Bacteria</taxon>
        <taxon>Pseudomonadati</taxon>
        <taxon>Pseudomonadota</taxon>
        <taxon>Alphaproteobacteria</taxon>
        <taxon>Sphingomonadales</taxon>
        <taxon>Erythrobacteraceae</taxon>
        <taxon>Aurantiacibacter</taxon>
    </lineage>
</organism>
<dbReference type="Gene3D" id="1.10.510.10">
    <property type="entry name" value="Transferase(Phosphotransferase) domain 1"/>
    <property type="match status" value="1"/>
</dbReference>
<dbReference type="GO" id="GO:0016301">
    <property type="term" value="F:kinase activity"/>
    <property type="evidence" value="ECO:0007669"/>
    <property type="project" value="UniProtKB-KW"/>
</dbReference>
<keyword evidence="8" id="KW-1185">Reference proteome</keyword>
<keyword evidence="5" id="KW-0472">Membrane</keyword>
<dbReference type="PROSITE" id="PS00109">
    <property type="entry name" value="PROTEIN_KINASE_TYR"/>
    <property type="match status" value="1"/>
</dbReference>
<evidence type="ECO:0000259" key="6">
    <source>
        <dbReference type="PROSITE" id="PS50011"/>
    </source>
</evidence>
<accession>A0ABV0CU82</accession>
<proteinExistence type="predicted"/>
<dbReference type="RefSeq" id="WP_346783143.1">
    <property type="nucleotide sequence ID" value="NZ_JBDLBR010000001.1"/>
</dbReference>
<dbReference type="InterPro" id="IPR011009">
    <property type="entry name" value="Kinase-like_dom_sf"/>
</dbReference>
<dbReference type="CDD" id="cd14014">
    <property type="entry name" value="STKc_PknB_like"/>
    <property type="match status" value="1"/>
</dbReference>
<sequence length="798" mass="87335">MRTLTSAQQREVLELFEAALALAEEERAAFITARASAPEVRDGTLALLARHADSESALKTGLPGALGAMDSAVDPPQRLGAYRIERRIARGGMGEVFLGARDAGDFERRVAIKIIRPGILSPDVIERFNRERQILATLEHRHIARLYDGGHTDEGAPYLVMEFIEGRSLSDWLEESTPTLPERLDLLLQICDAVEFAHQNLIVHRDLTPSNVLVTQEGEAKLIDFGIARPQADGGDPAQHSALSGLSLTPGFAAPERQRGAAVTTLSDIYSLGQIMTLMLAPFDEPELRAIAKKASAPAPEARYAGAALMAQDMRRWQQGRVVPAFSTETSYRLRKYLKRNVVSVSLAGAAALALVVGLVLVTSAWRSEARARAEAEQRFDEVRALSNFLLFDLYDELEDVPGATKALNDIADRARHYLDVLSATEGADDEVRLEAALAYKRLSDVLGTPLAANLGRREEAGETLDLAIAQLRALHERAPADEQVMRGLAEALYSKAVYAFIALDDNAMARTNAAEAARLFWQLAEEHDHEEYGRLAIDAEIEAAIPLGWMDRGDEGVALLKQTLSKMEAHVARYGDTPDNLGMLARTLSNLAETAMRAVDVKEDPRPEDYADALGYADRSIAAYRRYVAASDKPDGPRRSMAVSLFKRALTLYGLERWDAAIRDLEEAEAILSQQAALDPEDSGLAQSLAAVREQLAITLAYAGQGSRAMALATRSTEAKRRLYREESNNPGRARNYASNLLLVGEVAEVVGQGAQTCAIYREAKQVYAHVDRLQPLSDYDRDVVLAGVDEALERAC</sequence>
<dbReference type="Pfam" id="PF00069">
    <property type="entry name" value="Pkinase"/>
    <property type="match status" value="1"/>
</dbReference>
<feature type="domain" description="Protein kinase" evidence="6">
    <location>
        <begin position="82"/>
        <end position="390"/>
    </location>
</feature>
<protein>
    <submittedName>
        <fullName evidence="7">Protein kinase</fullName>
    </submittedName>
</protein>
<feature type="transmembrane region" description="Helical" evidence="5">
    <location>
        <begin position="342"/>
        <end position="366"/>
    </location>
</feature>
<evidence type="ECO:0000313" key="7">
    <source>
        <dbReference type="EMBL" id="MEN7535681.1"/>
    </source>
</evidence>
<evidence type="ECO:0000256" key="3">
    <source>
        <dbReference type="ARBA" id="ARBA00022777"/>
    </source>
</evidence>
<dbReference type="InterPro" id="IPR000719">
    <property type="entry name" value="Prot_kinase_dom"/>
</dbReference>